<dbReference type="AlphaFoldDB" id="A0A6J7JUC0"/>
<dbReference type="Gene3D" id="3.30.565.10">
    <property type="entry name" value="Histidine kinase-like ATPase, C-terminal domain"/>
    <property type="match status" value="1"/>
</dbReference>
<proteinExistence type="predicted"/>
<gene>
    <name evidence="1" type="ORF">UFOPK3786_00326</name>
</gene>
<accession>A0A6J7JUC0</accession>
<dbReference type="InterPro" id="IPR036890">
    <property type="entry name" value="HATPase_C_sf"/>
</dbReference>
<sequence>MRDNGEGGATLESSRLGLIGIKERAEKLGGAFTCHSDSSGTRVAITL</sequence>
<evidence type="ECO:0000313" key="1">
    <source>
        <dbReference type="EMBL" id="CAB4945682.1"/>
    </source>
</evidence>
<organism evidence="1">
    <name type="scientific">freshwater metagenome</name>
    <dbReference type="NCBI Taxonomy" id="449393"/>
    <lineage>
        <taxon>unclassified sequences</taxon>
        <taxon>metagenomes</taxon>
        <taxon>ecological metagenomes</taxon>
    </lineage>
</organism>
<protein>
    <submittedName>
        <fullName evidence="1">Unannotated protein</fullName>
    </submittedName>
</protein>
<name>A0A6J7JUC0_9ZZZZ</name>
<reference evidence="1" key="1">
    <citation type="submission" date="2020-05" db="EMBL/GenBank/DDBJ databases">
        <authorList>
            <person name="Chiriac C."/>
            <person name="Salcher M."/>
            <person name="Ghai R."/>
            <person name="Kavagutti S V."/>
        </authorList>
    </citation>
    <scope>NUCLEOTIDE SEQUENCE</scope>
</reference>
<dbReference type="EMBL" id="CAFBNK010000037">
    <property type="protein sequence ID" value="CAB4945682.1"/>
    <property type="molecule type" value="Genomic_DNA"/>
</dbReference>